<keyword evidence="3" id="KW-1185">Reference proteome</keyword>
<proteinExistence type="predicted"/>
<feature type="compositionally biased region" description="Basic and acidic residues" evidence="1">
    <location>
        <begin position="450"/>
        <end position="461"/>
    </location>
</feature>
<comment type="caution">
    <text evidence="2">The sequence shown here is derived from an EMBL/GenBank/DDBJ whole genome shotgun (WGS) entry which is preliminary data.</text>
</comment>
<feature type="region of interest" description="Disordered" evidence="1">
    <location>
        <begin position="380"/>
        <end position="407"/>
    </location>
</feature>
<sequence length="470" mass="52366">MPLAAVQQQTWIKSVTLKPNRGPTFTCRQHGLARAKRQLSGLDCIVFRSSMANRLYRLRHIHIPDSAPHYPPFDLVKRVDRLLRSQIRHGRPKLRRSRGGKACLACPPPTVLSFTSAPAYFIENTSIRTRKSTAAALESIRLIWPRSEDYPAPVSNFHVSSGDEGDQPQATAAVPGDPFDHTYKPDLLEPLLDLMPRTMDLVVCAMLRREFGIATSVGRDFTSLIVSSGAQIAAIWPGTKDGASTYGVTINIAEPQETVSAKHIQQEDAVAQDSGDEVATTVAGELASVHELAPLESIHNRRFVALKPVGDLGDAVTKGSQWYTRTYETNVSFAPLGMDNYGFAVSWAYELARAMDISFVESKTTNGWELRDFSKSVKQPRLTARPQVYTQSAEPENHDVPSIEQGRVPSWDLTQRRLLRDLEKSVGGKKLDTRKVEEPLKQKPGPNSRELQRTGSDESKAPRRRRNHRT</sequence>
<reference evidence="2" key="1">
    <citation type="journal article" date="2021" name="Nat. Commun.">
        <title>Genetic determinants of endophytism in the Arabidopsis root mycobiome.</title>
        <authorList>
            <person name="Mesny F."/>
            <person name="Miyauchi S."/>
            <person name="Thiergart T."/>
            <person name="Pickel B."/>
            <person name="Atanasova L."/>
            <person name="Karlsson M."/>
            <person name="Huettel B."/>
            <person name="Barry K.W."/>
            <person name="Haridas S."/>
            <person name="Chen C."/>
            <person name="Bauer D."/>
            <person name="Andreopoulos W."/>
            <person name="Pangilinan J."/>
            <person name="LaButti K."/>
            <person name="Riley R."/>
            <person name="Lipzen A."/>
            <person name="Clum A."/>
            <person name="Drula E."/>
            <person name="Henrissat B."/>
            <person name="Kohler A."/>
            <person name="Grigoriev I.V."/>
            <person name="Martin F.M."/>
            <person name="Hacquard S."/>
        </authorList>
    </citation>
    <scope>NUCLEOTIDE SEQUENCE</scope>
    <source>
        <strain evidence="2">MPI-SDFR-AT-0073</strain>
    </source>
</reference>
<dbReference type="OrthoDB" id="10009520at2759"/>
<dbReference type="EMBL" id="JAGPXC010000001">
    <property type="protein sequence ID" value="KAH6660426.1"/>
    <property type="molecule type" value="Genomic_DNA"/>
</dbReference>
<feature type="region of interest" description="Disordered" evidence="1">
    <location>
        <begin position="158"/>
        <end position="178"/>
    </location>
</feature>
<name>A0A9P8UYM3_9PEZI</name>
<protein>
    <submittedName>
        <fullName evidence="2">Uncharacterized protein</fullName>
    </submittedName>
</protein>
<feature type="region of interest" description="Disordered" evidence="1">
    <location>
        <begin position="423"/>
        <end position="470"/>
    </location>
</feature>
<dbReference type="Proteomes" id="UP000758603">
    <property type="component" value="Unassembled WGS sequence"/>
</dbReference>
<evidence type="ECO:0000313" key="3">
    <source>
        <dbReference type="Proteomes" id="UP000758603"/>
    </source>
</evidence>
<dbReference type="AlphaFoldDB" id="A0A9P8UYM3"/>
<dbReference type="GeneID" id="70137503"/>
<feature type="compositionally biased region" description="Basic and acidic residues" evidence="1">
    <location>
        <begin position="423"/>
        <end position="441"/>
    </location>
</feature>
<organism evidence="2 3">
    <name type="scientific">Truncatella angustata</name>
    <dbReference type="NCBI Taxonomy" id="152316"/>
    <lineage>
        <taxon>Eukaryota</taxon>
        <taxon>Fungi</taxon>
        <taxon>Dikarya</taxon>
        <taxon>Ascomycota</taxon>
        <taxon>Pezizomycotina</taxon>
        <taxon>Sordariomycetes</taxon>
        <taxon>Xylariomycetidae</taxon>
        <taxon>Amphisphaeriales</taxon>
        <taxon>Sporocadaceae</taxon>
        <taxon>Truncatella</taxon>
    </lineage>
</organism>
<accession>A0A9P8UYM3</accession>
<dbReference type="RefSeq" id="XP_045964557.1">
    <property type="nucleotide sequence ID" value="XM_046108612.1"/>
</dbReference>
<evidence type="ECO:0000256" key="1">
    <source>
        <dbReference type="SAM" id="MobiDB-lite"/>
    </source>
</evidence>
<gene>
    <name evidence="2" type="ORF">BKA67DRAFT_667333</name>
</gene>
<evidence type="ECO:0000313" key="2">
    <source>
        <dbReference type="EMBL" id="KAH6660426.1"/>
    </source>
</evidence>